<sequence length="124" mass="13903">MFKALLVLLFVNLALAAPAIFVPRISVEDENQFGWKLEPHDDRYELDVLLNEATRVETVQEISLDELQVNGRLYQFYPDNNGKLHVTYKADRNGYVAKYQYGTLDSGSITPQSLPASILKAAAG</sequence>
<protein>
    <submittedName>
        <fullName evidence="2">GH20761</fullName>
    </submittedName>
</protein>
<gene>
    <name evidence="2" type="primary">Dgri\GH20761</name>
    <name evidence="2" type="ORF">Dgri_GH20761</name>
</gene>
<dbReference type="OMA" id="RINEGGA"/>
<dbReference type="EMBL" id="CH916367">
    <property type="protein sequence ID" value="EDW00900.1"/>
    <property type="molecule type" value="Genomic_DNA"/>
</dbReference>
<dbReference type="AlphaFoldDB" id="B4J6C7"/>
<proteinExistence type="predicted"/>
<evidence type="ECO:0000256" key="1">
    <source>
        <dbReference type="SAM" id="SignalP"/>
    </source>
</evidence>
<dbReference type="HOGENOM" id="CLU_1994977_0_0_1"/>
<feature type="chain" id="PRO_5002808419" evidence="1">
    <location>
        <begin position="17"/>
        <end position="124"/>
    </location>
</feature>
<feature type="signal peptide" evidence="1">
    <location>
        <begin position="1"/>
        <end position="16"/>
    </location>
</feature>
<accession>B4J6C7</accession>
<dbReference type="Proteomes" id="UP000001070">
    <property type="component" value="Unassembled WGS sequence"/>
</dbReference>
<reference evidence="2 3" key="1">
    <citation type="journal article" date="2007" name="Nature">
        <title>Evolution of genes and genomes on the Drosophila phylogeny.</title>
        <authorList>
            <consortium name="Drosophila 12 Genomes Consortium"/>
            <person name="Clark A.G."/>
            <person name="Eisen M.B."/>
            <person name="Smith D.R."/>
            <person name="Bergman C.M."/>
            <person name="Oliver B."/>
            <person name="Markow T.A."/>
            <person name="Kaufman T.C."/>
            <person name="Kellis M."/>
            <person name="Gelbart W."/>
            <person name="Iyer V.N."/>
            <person name="Pollard D.A."/>
            <person name="Sackton T.B."/>
            <person name="Larracuente A.M."/>
            <person name="Singh N.D."/>
            <person name="Abad J.P."/>
            <person name="Abt D.N."/>
            <person name="Adryan B."/>
            <person name="Aguade M."/>
            <person name="Akashi H."/>
            <person name="Anderson W.W."/>
            <person name="Aquadro C.F."/>
            <person name="Ardell D.H."/>
            <person name="Arguello R."/>
            <person name="Artieri C.G."/>
            <person name="Barbash D.A."/>
            <person name="Barker D."/>
            <person name="Barsanti P."/>
            <person name="Batterham P."/>
            <person name="Batzoglou S."/>
            <person name="Begun D."/>
            <person name="Bhutkar A."/>
            <person name="Blanco E."/>
            <person name="Bosak S.A."/>
            <person name="Bradley R.K."/>
            <person name="Brand A.D."/>
            <person name="Brent M.R."/>
            <person name="Brooks A.N."/>
            <person name="Brown R.H."/>
            <person name="Butlin R.K."/>
            <person name="Caggese C."/>
            <person name="Calvi B.R."/>
            <person name="Bernardo de Carvalho A."/>
            <person name="Caspi A."/>
            <person name="Castrezana S."/>
            <person name="Celniker S.E."/>
            <person name="Chang J.L."/>
            <person name="Chapple C."/>
            <person name="Chatterji S."/>
            <person name="Chinwalla A."/>
            <person name="Civetta A."/>
            <person name="Clifton S.W."/>
            <person name="Comeron J.M."/>
            <person name="Costello J.C."/>
            <person name="Coyne J.A."/>
            <person name="Daub J."/>
            <person name="David R.G."/>
            <person name="Delcher A.L."/>
            <person name="Delehaunty K."/>
            <person name="Do C.B."/>
            <person name="Ebling H."/>
            <person name="Edwards K."/>
            <person name="Eickbush T."/>
            <person name="Evans J.D."/>
            <person name="Filipski A."/>
            <person name="Findeiss S."/>
            <person name="Freyhult E."/>
            <person name="Fulton L."/>
            <person name="Fulton R."/>
            <person name="Garcia A.C."/>
            <person name="Gardiner A."/>
            <person name="Garfield D.A."/>
            <person name="Garvin B.E."/>
            <person name="Gibson G."/>
            <person name="Gilbert D."/>
            <person name="Gnerre S."/>
            <person name="Godfrey J."/>
            <person name="Good R."/>
            <person name="Gotea V."/>
            <person name="Gravely B."/>
            <person name="Greenberg A.J."/>
            <person name="Griffiths-Jones S."/>
            <person name="Gross S."/>
            <person name="Guigo R."/>
            <person name="Gustafson E.A."/>
            <person name="Haerty W."/>
            <person name="Hahn M.W."/>
            <person name="Halligan D.L."/>
            <person name="Halpern A.L."/>
            <person name="Halter G.M."/>
            <person name="Han M.V."/>
            <person name="Heger A."/>
            <person name="Hillier L."/>
            <person name="Hinrichs A.S."/>
            <person name="Holmes I."/>
            <person name="Hoskins R.A."/>
            <person name="Hubisz M.J."/>
            <person name="Hultmark D."/>
            <person name="Huntley M.A."/>
            <person name="Jaffe D.B."/>
            <person name="Jagadeeshan S."/>
            <person name="Jeck W.R."/>
            <person name="Johnson J."/>
            <person name="Jones C.D."/>
            <person name="Jordan W.C."/>
            <person name="Karpen G.H."/>
            <person name="Kataoka E."/>
            <person name="Keightley P.D."/>
            <person name="Kheradpour P."/>
            <person name="Kirkness E.F."/>
            <person name="Koerich L.B."/>
            <person name="Kristiansen K."/>
            <person name="Kudrna D."/>
            <person name="Kulathinal R.J."/>
            <person name="Kumar S."/>
            <person name="Kwok R."/>
            <person name="Lander E."/>
            <person name="Langley C.H."/>
            <person name="Lapoint R."/>
            <person name="Lazzaro B.P."/>
            <person name="Lee S.J."/>
            <person name="Levesque L."/>
            <person name="Li R."/>
            <person name="Lin C.F."/>
            <person name="Lin M.F."/>
            <person name="Lindblad-Toh K."/>
            <person name="Llopart A."/>
            <person name="Long M."/>
            <person name="Low L."/>
            <person name="Lozovsky E."/>
            <person name="Lu J."/>
            <person name="Luo M."/>
            <person name="Machado C.A."/>
            <person name="Makalowski W."/>
            <person name="Marzo M."/>
            <person name="Matsuda M."/>
            <person name="Matzkin L."/>
            <person name="McAllister B."/>
            <person name="McBride C.S."/>
            <person name="McKernan B."/>
            <person name="McKernan K."/>
            <person name="Mendez-Lago M."/>
            <person name="Minx P."/>
            <person name="Mollenhauer M.U."/>
            <person name="Montooth K."/>
            <person name="Mount S.M."/>
            <person name="Mu X."/>
            <person name="Myers E."/>
            <person name="Negre B."/>
            <person name="Newfeld S."/>
            <person name="Nielsen R."/>
            <person name="Noor M.A."/>
            <person name="O'Grady P."/>
            <person name="Pachter L."/>
            <person name="Papaceit M."/>
            <person name="Parisi M.J."/>
            <person name="Parisi M."/>
            <person name="Parts L."/>
            <person name="Pedersen J.S."/>
            <person name="Pesole G."/>
            <person name="Phillippy A.M."/>
            <person name="Ponting C.P."/>
            <person name="Pop M."/>
            <person name="Porcelli D."/>
            <person name="Powell J.R."/>
            <person name="Prohaska S."/>
            <person name="Pruitt K."/>
            <person name="Puig M."/>
            <person name="Quesneville H."/>
            <person name="Ram K.R."/>
            <person name="Rand D."/>
            <person name="Rasmussen M.D."/>
            <person name="Reed L.K."/>
            <person name="Reenan R."/>
            <person name="Reily A."/>
            <person name="Remington K.A."/>
            <person name="Rieger T.T."/>
            <person name="Ritchie M.G."/>
            <person name="Robin C."/>
            <person name="Rogers Y.H."/>
            <person name="Rohde C."/>
            <person name="Rozas J."/>
            <person name="Rubenfield M.J."/>
            <person name="Ruiz A."/>
            <person name="Russo S."/>
            <person name="Salzberg S.L."/>
            <person name="Sanchez-Gracia A."/>
            <person name="Saranga D.J."/>
            <person name="Sato H."/>
            <person name="Schaeffer S.W."/>
            <person name="Schatz M.C."/>
            <person name="Schlenke T."/>
            <person name="Schwartz R."/>
            <person name="Segarra C."/>
            <person name="Singh R.S."/>
            <person name="Sirot L."/>
            <person name="Sirota M."/>
            <person name="Sisneros N.B."/>
            <person name="Smith C.D."/>
            <person name="Smith T.F."/>
            <person name="Spieth J."/>
            <person name="Stage D.E."/>
            <person name="Stark A."/>
            <person name="Stephan W."/>
            <person name="Strausberg R.L."/>
            <person name="Strempel S."/>
            <person name="Sturgill D."/>
            <person name="Sutton G."/>
            <person name="Sutton G.G."/>
            <person name="Tao W."/>
            <person name="Teichmann S."/>
            <person name="Tobari Y.N."/>
            <person name="Tomimura Y."/>
            <person name="Tsolas J.M."/>
            <person name="Valente V.L."/>
            <person name="Venter E."/>
            <person name="Venter J.C."/>
            <person name="Vicario S."/>
            <person name="Vieira F.G."/>
            <person name="Vilella A.J."/>
            <person name="Villasante A."/>
            <person name="Walenz B."/>
            <person name="Wang J."/>
            <person name="Wasserman M."/>
            <person name="Watts T."/>
            <person name="Wilson D."/>
            <person name="Wilson R.K."/>
            <person name="Wing R.A."/>
            <person name="Wolfner M.F."/>
            <person name="Wong A."/>
            <person name="Wong G.K."/>
            <person name="Wu C.I."/>
            <person name="Wu G."/>
            <person name="Yamamoto D."/>
            <person name="Yang H.P."/>
            <person name="Yang S.P."/>
            <person name="Yorke J.A."/>
            <person name="Yoshida K."/>
            <person name="Zdobnov E."/>
            <person name="Zhang P."/>
            <person name="Zhang Y."/>
            <person name="Zimin A.V."/>
            <person name="Baldwin J."/>
            <person name="Abdouelleil A."/>
            <person name="Abdulkadir J."/>
            <person name="Abebe A."/>
            <person name="Abera B."/>
            <person name="Abreu J."/>
            <person name="Acer S.C."/>
            <person name="Aftuck L."/>
            <person name="Alexander A."/>
            <person name="An P."/>
            <person name="Anderson E."/>
            <person name="Anderson S."/>
            <person name="Arachi H."/>
            <person name="Azer M."/>
            <person name="Bachantsang P."/>
            <person name="Barry A."/>
            <person name="Bayul T."/>
            <person name="Berlin A."/>
            <person name="Bessette D."/>
            <person name="Bloom T."/>
            <person name="Blye J."/>
            <person name="Boguslavskiy L."/>
            <person name="Bonnet C."/>
            <person name="Boukhgalter B."/>
            <person name="Bourzgui I."/>
            <person name="Brown A."/>
            <person name="Cahill P."/>
            <person name="Channer S."/>
            <person name="Cheshatsang Y."/>
            <person name="Chuda L."/>
            <person name="Citroen M."/>
            <person name="Collymore A."/>
            <person name="Cooke P."/>
            <person name="Costello M."/>
            <person name="D'Aco K."/>
            <person name="Daza R."/>
            <person name="De Haan G."/>
            <person name="DeGray S."/>
            <person name="DeMaso C."/>
            <person name="Dhargay N."/>
            <person name="Dooley K."/>
            <person name="Dooley E."/>
            <person name="Doricent M."/>
            <person name="Dorje P."/>
            <person name="Dorjee K."/>
            <person name="Dupes A."/>
            <person name="Elong R."/>
            <person name="Falk J."/>
            <person name="Farina A."/>
            <person name="Faro S."/>
            <person name="Ferguson D."/>
            <person name="Fisher S."/>
            <person name="Foley C.D."/>
            <person name="Franke A."/>
            <person name="Friedrich D."/>
            <person name="Gadbois L."/>
            <person name="Gearin G."/>
            <person name="Gearin C.R."/>
            <person name="Giannoukos G."/>
            <person name="Goode T."/>
            <person name="Graham J."/>
            <person name="Grandbois E."/>
            <person name="Grewal S."/>
            <person name="Gyaltsen K."/>
            <person name="Hafez N."/>
            <person name="Hagos B."/>
            <person name="Hall J."/>
            <person name="Henson C."/>
            <person name="Hollinger A."/>
            <person name="Honan T."/>
            <person name="Huard M.D."/>
            <person name="Hughes L."/>
            <person name="Hurhula B."/>
            <person name="Husby M.E."/>
            <person name="Kamat A."/>
            <person name="Kanga B."/>
            <person name="Kashin S."/>
            <person name="Khazanovich D."/>
            <person name="Kisner P."/>
            <person name="Lance K."/>
            <person name="Lara M."/>
            <person name="Lee W."/>
            <person name="Lennon N."/>
            <person name="Letendre F."/>
            <person name="LeVine R."/>
            <person name="Lipovsky A."/>
            <person name="Liu X."/>
            <person name="Liu J."/>
            <person name="Liu S."/>
            <person name="Lokyitsang T."/>
            <person name="Lokyitsang Y."/>
            <person name="Lubonja R."/>
            <person name="Lui A."/>
            <person name="MacDonald P."/>
            <person name="Magnisalis V."/>
            <person name="Maru K."/>
            <person name="Matthews C."/>
            <person name="McCusker W."/>
            <person name="McDonough S."/>
            <person name="Mehta T."/>
            <person name="Meldrim J."/>
            <person name="Meneus L."/>
            <person name="Mihai O."/>
            <person name="Mihalev A."/>
            <person name="Mihova T."/>
            <person name="Mittelman R."/>
            <person name="Mlenga V."/>
            <person name="Montmayeur A."/>
            <person name="Mulrain L."/>
            <person name="Navidi A."/>
            <person name="Naylor J."/>
            <person name="Negash T."/>
            <person name="Nguyen T."/>
            <person name="Nguyen N."/>
            <person name="Nicol R."/>
            <person name="Norbu C."/>
            <person name="Norbu N."/>
            <person name="Novod N."/>
            <person name="O'Neill B."/>
            <person name="Osman S."/>
            <person name="Markiewicz E."/>
            <person name="Oyono O.L."/>
            <person name="Patti C."/>
            <person name="Phunkhang P."/>
            <person name="Pierre F."/>
            <person name="Priest M."/>
            <person name="Raghuraman S."/>
            <person name="Rege F."/>
            <person name="Reyes R."/>
            <person name="Rise C."/>
            <person name="Rogov P."/>
            <person name="Ross K."/>
            <person name="Ryan E."/>
            <person name="Settipalli S."/>
            <person name="Shea T."/>
            <person name="Sherpa N."/>
            <person name="Shi L."/>
            <person name="Shih D."/>
            <person name="Sparrow T."/>
            <person name="Spaulding J."/>
            <person name="Stalker J."/>
            <person name="Stange-Thomann N."/>
            <person name="Stavropoulos S."/>
            <person name="Stone C."/>
            <person name="Strader C."/>
            <person name="Tesfaye S."/>
            <person name="Thomson T."/>
            <person name="Thoulutsang Y."/>
            <person name="Thoulutsang D."/>
            <person name="Topham K."/>
            <person name="Topping I."/>
            <person name="Tsamla T."/>
            <person name="Vassiliev H."/>
            <person name="Vo A."/>
            <person name="Wangchuk T."/>
            <person name="Wangdi T."/>
            <person name="Weiand M."/>
            <person name="Wilkinson J."/>
            <person name="Wilson A."/>
            <person name="Yadav S."/>
            <person name="Young G."/>
            <person name="Yu Q."/>
            <person name="Zembek L."/>
            <person name="Zhong D."/>
            <person name="Zimmer A."/>
            <person name="Zwirko Z."/>
            <person name="Jaffe D.B."/>
            <person name="Alvarez P."/>
            <person name="Brockman W."/>
            <person name="Butler J."/>
            <person name="Chin C."/>
            <person name="Gnerre S."/>
            <person name="Grabherr M."/>
            <person name="Kleber M."/>
            <person name="Mauceli E."/>
            <person name="MacCallum I."/>
        </authorList>
    </citation>
    <scope>NUCLEOTIDE SEQUENCE [LARGE SCALE GENOMIC DNA]</scope>
    <source>
        <strain evidence="3">Tucson 15287-2541.00</strain>
    </source>
</reference>
<dbReference type="PhylomeDB" id="B4J6C7"/>
<name>B4J6C7_DROGR</name>
<organism evidence="3">
    <name type="scientific">Drosophila grimshawi</name>
    <name type="common">Hawaiian fruit fly</name>
    <name type="synonym">Idiomyia grimshawi</name>
    <dbReference type="NCBI Taxonomy" id="7222"/>
    <lineage>
        <taxon>Eukaryota</taxon>
        <taxon>Metazoa</taxon>
        <taxon>Ecdysozoa</taxon>
        <taxon>Arthropoda</taxon>
        <taxon>Hexapoda</taxon>
        <taxon>Insecta</taxon>
        <taxon>Pterygota</taxon>
        <taxon>Neoptera</taxon>
        <taxon>Endopterygota</taxon>
        <taxon>Diptera</taxon>
        <taxon>Brachycera</taxon>
        <taxon>Muscomorpha</taxon>
        <taxon>Ephydroidea</taxon>
        <taxon>Drosophilidae</taxon>
        <taxon>Drosophila</taxon>
        <taxon>Hawaiian Drosophila</taxon>
    </lineage>
</organism>
<evidence type="ECO:0000313" key="2">
    <source>
        <dbReference type="EMBL" id="EDW00900.1"/>
    </source>
</evidence>
<keyword evidence="3" id="KW-1185">Reference proteome</keyword>
<dbReference type="OrthoDB" id="8032477at2759"/>
<evidence type="ECO:0000313" key="3">
    <source>
        <dbReference type="Proteomes" id="UP000001070"/>
    </source>
</evidence>
<keyword evidence="1" id="KW-0732">Signal</keyword>
<dbReference type="InParanoid" id="B4J6C7"/>